<protein>
    <recommendedName>
        <fullName evidence="1">RNase H type-1 domain-containing protein</fullName>
    </recommendedName>
</protein>
<name>A0A7J8VQ37_9ROSI</name>
<feature type="domain" description="RNase H type-1" evidence="1">
    <location>
        <begin position="5"/>
        <end position="45"/>
    </location>
</feature>
<dbReference type="InterPro" id="IPR036397">
    <property type="entry name" value="RNaseH_sf"/>
</dbReference>
<dbReference type="GO" id="GO:0004523">
    <property type="term" value="F:RNA-DNA hybrid ribonuclease activity"/>
    <property type="evidence" value="ECO:0007669"/>
    <property type="project" value="InterPro"/>
</dbReference>
<dbReference type="InterPro" id="IPR052929">
    <property type="entry name" value="RNase_H-like_EbsB-rel"/>
</dbReference>
<accession>A0A7J8VQ37</accession>
<evidence type="ECO:0000259" key="1">
    <source>
        <dbReference type="Pfam" id="PF13456"/>
    </source>
</evidence>
<sequence>MTTGMANTFQIEARAVLEGIQLAWEKGFRQVKVESDNVMLIKSLQDGLAVLKFRHIHRSNNKVADCLAKEAEGDLDRHLVLEEPSVSVQEFLEEISLCLLEVTRNT</sequence>
<evidence type="ECO:0000313" key="3">
    <source>
        <dbReference type="Proteomes" id="UP000593573"/>
    </source>
</evidence>
<comment type="caution">
    <text evidence="2">The sequence shown here is derived from an EMBL/GenBank/DDBJ whole genome shotgun (WGS) entry which is preliminary data.</text>
</comment>
<dbReference type="PANTHER" id="PTHR47074:SF11">
    <property type="entry name" value="REVERSE TRANSCRIPTASE-LIKE PROTEIN"/>
    <property type="match status" value="1"/>
</dbReference>
<dbReference type="Gene3D" id="3.30.420.10">
    <property type="entry name" value="Ribonuclease H-like superfamily/Ribonuclease H"/>
    <property type="match status" value="1"/>
</dbReference>
<dbReference type="EMBL" id="JABFAB010000011">
    <property type="protein sequence ID" value="MBA0664720.1"/>
    <property type="molecule type" value="Genomic_DNA"/>
</dbReference>
<keyword evidence="3" id="KW-1185">Reference proteome</keyword>
<dbReference type="Pfam" id="PF13456">
    <property type="entry name" value="RVT_3"/>
    <property type="match status" value="1"/>
</dbReference>
<dbReference type="AlphaFoldDB" id="A0A7J8VQ37"/>
<dbReference type="Proteomes" id="UP000593573">
    <property type="component" value="Unassembled WGS sequence"/>
</dbReference>
<dbReference type="SUPFAM" id="SSF53098">
    <property type="entry name" value="Ribonuclease H-like"/>
    <property type="match status" value="1"/>
</dbReference>
<dbReference type="PANTHER" id="PTHR47074">
    <property type="entry name" value="BNAC02G40300D PROTEIN"/>
    <property type="match status" value="1"/>
</dbReference>
<dbReference type="InterPro" id="IPR012337">
    <property type="entry name" value="RNaseH-like_sf"/>
</dbReference>
<dbReference type="OrthoDB" id="955670at2759"/>
<dbReference type="GO" id="GO:0003676">
    <property type="term" value="F:nucleic acid binding"/>
    <property type="evidence" value="ECO:0007669"/>
    <property type="project" value="InterPro"/>
</dbReference>
<dbReference type="CDD" id="cd06222">
    <property type="entry name" value="RNase_H_like"/>
    <property type="match status" value="1"/>
</dbReference>
<dbReference type="InterPro" id="IPR044730">
    <property type="entry name" value="RNase_H-like_dom_plant"/>
</dbReference>
<gene>
    <name evidence="2" type="ORF">Goklo_004681</name>
</gene>
<evidence type="ECO:0000313" key="2">
    <source>
        <dbReference type="EMBL" id="MBA0664720.1"/>
    </source>
</evidence>
<proteinExistence type="predicted"/>
<reference evidence="2 3" key="1">
    <citation type="journal article" date="2019" name="Genome Biol. Evol.">
        <title>Insights into the evolution of the New World diploid cottons (Gossypium, subgenus Houzingenia) based on genome sequencing.</title>
        <authorList>
            <person name="Grover C.E."/>
            <person name="Arick M.A. 2nd"/>
            <person name="Thrash A."/>
            <person name="Conover J.L."/>
            <person name="Sanders W.S."/>
            <person name="Peterson D.G."/>
            <person name="Frelichowski J.E."/>
            <person name="Scheffler J.A."/>
            <person name="Scheffler B.E."/>
            <person name="Wendel J.F."/>
        </authorList>
    </citation>
    <scope>NUCLEOTIDE SEQUENCE [LARGE SCALE GENOMIC DNA]</scope>
    <source>
        <strain evidence="2">57</strain>
        <tissue evidence="2">Leaf</tissue>
    </source>
</reference>
<dbReference type="InterPro" id="IPR002156">
    <property type="entry name" value="RNaseH_domain"/>
</dbReference>
<organism evidence="2 3">
    <name type="scientific">Gossypium klotzschianum</name>
    <dbReference type="NCBI Taxonomy" id="34286"/>
    <lineage>
        <taxon>Eukaryota</taxon>
        <taxon>Viridiplantae</taxon>
        <taxon>Streptophyta</taxon>
        <taxon>Embryophyta</taxon>
        <taxon>Tracheophyta</taxon>
        <taxon>Spermatophyta</taxon>
        <taxon>Magnoliopsida</taxon>
        <taxon>eudicotyledons</taxon>
        <taxon>Gunneridae</taxon>
        <taxon>Pentapetalae</taxon>
        <taxon>rosids</taxon>
        <taxon>malvids</taxon>
        <taxon>Malvales</taxon>
        <taxon>Malvaceae</taxon>
        <taxon>Malvoideae</taxon>
        <taxon>Gossypium</taxon>
    </lineage>
</organism>